<feature type="transmembrane region" description="Helical" evidence="1">
    <location>
        <begin position="7"/>
        <end position="24"/>
    </location>
</feature>
<keyword evidence="3" id="KW-1185">Reference proteome</keyword>
<keyword evidence="1" id="KW-0812">Transmembrane</keyword>
<evidence type="ECO:0000313" key="2">
    <source>
        <dbReference type="EMBL" id="SHN21114.1"/>
    </source>
</evidence>
<dbReference type="RefSeq" id="WP_073211794.1">
    <property type="nucleotide sequence ID" value="NZ_FRCL01000023.1"/>
</dbReference>
<dbReference type="EMBL" id="FRCL01000023">
    <property type="protein sequence ID" value="SHN21114.1"/>
    <property type="molecule type" value="Genomic_DNA"/>
</dbReference>
<reference evidence="3" key="1">
    <citation type="submission" date="2016-11" db="EMBL/GenBank/DDBJ databases">
        <authorList>
            <person name="Varghese N."/>
            <person name="Submissions S."/>
        </authorList>
    </citation>
    <scope>NUCLEOTIDE SEQUENCE [LARGE SCALE GENOMIC DNA]</scope>
    <source>
        <strain evidence="3">CGMCC 1.2749</strain>
    </source>
</reference>
<keyword evidence="1" id="KW-0472">Membrane</keyword>
<evidence type="ECO:0000256" key="1">
    <source>
        <dbReference type="SAM" id="Phobius"/>
    </source>
</evidence>
<gene>
    <name evidence="2" type="ORF">SAMN05216269_12316</name>
</gene>
<feature type="transmembrane region" description="Helical" evidence="1">
    <location>
        <begin position="30"/>
        <end position="46"/>
    </location>
</feature>
<sequence>MKTTIKIVLTIIILIVAIPIFDVIENTPVVKLILFAGIIGGVTAIWKSKPEDNEKDNHHLDKTN</sequence>
<protein>
    <submittedName>
        <fullName evidence="2">Uncharacterized protein</fullName>
    </submittedName>
</protein>
<keyword evidence="1" id="KW-1133">Transmembrane helix</keyword>
<name>A0A1M7PUB6_9FLAO</name>
<proteinExistence type="predicted"/>
<organism evidence="2 3">
    <name type="scientific">Flavobacterium xinjiangense</name>
    <dbReference type="NCBI Taxonomy" id="178356"/>
    <lineage>
        <taxon>Bacteria</taxon>
        <taxon>Pseudomonadati</taxon>
        <taxon>Bacteroidota</taxon>
        <taxon>Flavobacteriia</taxon>
        <taxon>Flavobacteriales</taxon>
        <taxon>Flavobacteriaceae</taxon>
        <taxon>Flavobacterium</taxon>
    </lineage>
</organism>
<dbReference type="AlphaFoldDB" id="A0A1M7PUB6"/>
<dbReference type="STRING" id="178356.SAMN05216269_12316"/>
<dbReference type="Proteomes" id="UP000184092">
    <property type="component" value="Unassembled WGS sequence"/>
</dbReference>
<accession>A0A1M7PUB6</accession>
<evidence type="ECO:0000313" key="3">
    <source>
        <dbReference type="Proteomes" id="UP000184092"/>
    </source>
</evidence>